<dbReference type="RefSeq" id="WP_160736663.1">
    <property type="nucleotide sequence ID" value="NZ_WTYT01000004.1"/>
</dbReference>
<name>A0A6I4T8Z8_9SPHN</name>
<dbReference type="Proteomes" id="UP000438476">
    <property type="component" value="Unassembled WGS sequence"/>
</dbReference>
<dbReference type="OrthoDB" id="5449776at2"/>
<reference evidence="2 3" key="1">
    <citation type="submission" date="2019-12" db="EMBL/GenBank/DDBJ databases">
        <title>Genomic-based taxomic classification of the family Erythrobacteraceae.</title>
        <authorList>
            <person name="Xu L."/>
        </authorList>
    </citation>
    <scope>NUCLEOTIDE SEQUENCE [LARGE SCALE GENOMIC DNA]</scope>
    <source>
        <strain evidence="2 3">LMG 29518</strain>
    </source>
</reference>
<comment type="caution">
    <text evidence="2">The sequence shown here is derived from an EMBL/GenBank/DDBJ whole genome shotgun (WGS) entry which is preliminary data.</text>
</comment>
<dbReference type="PIRSF" id="PIRSF018494">
    <property type="entry name" value="PBSX_VPQ"/>
    <property type="match status" value="1"/>
</dbReference>
<dbReference type="NCBIfam" id="TIGR01540">
    <property type="entry name" value="portal_PBSX"/>
    <property type="match status" value="1"/>
</dbReference>
<comment type="similarity">
    <text evidence="1">Belongs to the phage portal family. PBSX subfamily.</text>
</comment>
<dbReference type="Pfam" id="PF04860">
    <property type="entry name" value="Phage_portal"/>
    <property type="match status" value="1"/>
</dbReference>
<organism evidence="2 3">
    <name type="scientific">Altericroceibacterium endophyticum</name>
    <dbReference type="NCBI Taxonomy" id="1808508"/>
    <lineage>
        <taxon>Bacteria</taxon>
        <taxon>Pseudomonadati</taxon>
        <taxon>Pseudomonadota</taxon>
        <taxon>Alphaproteobacteria</taxon>
        <taxon>Sphingomonadales</taxon>
        <taxon>Erythrobacteraceae</taxon>
        <taxon>Altericroceibacterium</taxon>
    </lineage>
</organism>
<dbReference type="InterPro" id="IPR006430">
    <property type="entry name" value="Phage_portal_PBSX"/>
</dbReference>
<protein>
    <submittedName>
        <fullName evidence="2">Phage portal protein</fullName>
    </submittedName>
</protein>
<proteinExistence type="inferred from homology"/>
<dbReference type="InterPro" id="IPR030935">
    <property type="entry name" value="PBSX_Proteobac"/>
</dbReference>
<evidence type="ECO:0000313" key="2">
    <source>
        <dbReference type="EMBL" id="MXO66235.1"/>
    </source>
</evidence>
<dbReference type="EMBL" id="WTYT01000004">
    <property type="protein sequence ID" value="MXO66235.1"/>
    <property type="molecule type" value="Genomic_DNA"/>
</dbReference>
<accession>A0A6I4T8Z8</accession>
<dbReference type="AlphaFoldDB" id="A0A6I4T8Z8"/>
<dbReference type="InterPro" id="IPR006944">
    <property type="entry name" value="Phage/GTA_portal"/>
</dbReference>
<sequence length="335" mass="37850">MSTDEAPEAKAGITAFALDDAVGVLDRRDLLGFSECWWNGRWYEPPVKPRDLAQMLQSSAHHGSAIRVKRNLLVKHFIPHRLLSRDEFARFALDFLVTGNAFLELVPNIAGRVAELKNSLAVNTRRGRDGQYWFVEKWSEAHPFAPGHIFHLLEHDPAQELYGRAEYLSAMQSLLLNESATLFRRRYYLNGAHAGFVFYVSEPSMSDHDIDEIREALRQAQGKGNFRNLFLHAPNGKKDGVQVIPISEVAAKDEFFNIKNVTRDDILAAHRVPPQLLGVIPQNNGGFGDVRTAADIFFVNEIEPLMMRLREVNDWLGRDVVRFTEHQPSGPALAA</sequence>
<keyword evidence="3" id="KW-1185">Reference proteome</keyword>
<gene>
    <name evidence="2" type="ORF">GRI91_10750</name>
</gene>
<evidence type="ECO:0000313" key="3">
    <source>
        <dbReference type="Proteomes" id="UP000438476"/>
    </source>
</evidence>
<evidence type="ECO:0000256" key="1">
    <source>
        <dbReference type="ARBA" id="ARBA00006799"/>
    </source>
</evidence>